<comment type="caution">
    <text evidence="3">The sequence shown here is derived from an EMBL/GenBank/DDBJ whole genome shotgun (WGS) entry which is preliminary data.</text>
</comment>
<protein>
    <submittedName>
        <fullName evidence="3">Uncharacterized protein</fullName>
    </submittedName>
</protein>
<evidence type="ECO:0000256" key="2">
    <source>
        <dbReference type="SAM" id="SignalP"/>
    </source>
</evidence>
<reference evidence="3 4" key="1">
    <citation type="submission" date="2024-03" db="EMBL/GenBank/DDBJ databases">
        <title>Aureococcus anophagefferens CCMP1851 and Kratosvirus quantuckense: Draft genome of a second virus-susceptible host strain in the model system.</title>
        <authorList>
            <person name="Chase E."/>
            <person name="Truchon A.R."/>
            <person name="Schepens W."/>
            <person name="Wilhelm S.W."/>
        </authorList>
    </citation>
    <scope>NUCLEOTIDE SEQUENCE [LARGE SCALE GENOMIC DNA]</scope>
    <source>
        <strain evidence="3 4">CCMP1851</strain>
    </source>
</reference>
<keyword evidence="4" id="KW-1185">Reference proteome</keyword>
<accession>A0ABR1FHS2</accession>
<feature type="signal peptide" evidence="2">
    <location>
        <begin position="1"/>
        <end position="18"/>
    </location>
</feature>
<evidence type="ECO:0000256" key="1">
    <source>
        <dbReference type="SAM" id="MobiDB-lite"/>
    </source>
</evidence>
<evidence type="ECO:0000313" key="3">
    <source>
        <dbReference type="EMBL" id="KAK7230977.1"/>
    </source>
</evidence>
<dbReference type="EMBL" id="JBBJCI010000421">
    <property type="protein sequence ID" value="KAK7230977.1"/>
    <property type="molecule type" value="Genomic_DNA"/>
</dbReference>
<keyword evidence="2" id="KW-0732">Signal</keyword>
<feature type="compositionally biased region" description="Pro residues" evidence="1">
    <location>
        <begin position="882"/>
        <end position="911"/>
    </location>
</feature>
<feature type="compositionally biased region" description="Basic and acidic residues" evidence="1">
    <location>
        <begin position="923"/>
        <end position="932"/>
    </location>
</feature>
<sequence length="955" mass="102743">MAPARALAAFAVLRAASAACTLEAPGVDVAPGAPSWVQVGPVLRLYTTKTYPRQIIASNASEEVDVGTFFTPLCTTDGYMIDKGCVVQCNETGLDYETYCAGLDVNTICKPHNETKMNVECALDFDTDEDVYNIGTSLKAVWAQTTAMWNTGAALEDMFSPRPPNITAGDNPVAPKHRIPFYTHNFANILNMGLAVNVAVSADQLGVGGNFSAASINLAVYAPDEAYAFVEDPLGSTTDGPVFFRDHFDSALTAYPQFAIGGQTPSLWGPTSYNASELGLSARYVASVGMPYDPCDEDGDPKFMGLPKACFHLHQATPHTMNGQLWPFYKPLKDGTLDLFGVCDTTEVSSNEYLSSTVFAQQASPENWNAFNEATIAAGGLYIPTTRTWGLHLCIDPTDPAHPYPCIGSNTRSGAPNSDMSDYMMFDPLWFVHNPVQDAAALCEAHRAGLCNATNAHPLVTGSNETRYEYPVDVPMPWSPYPAPPSPPPSPPLNLTSCDLAAPAMDDAPGAPSWVQVGPVLRLYTTKTYPRQIIASNASDAVDVGSFFTPLCTTDGYMIDKGCVVECKETGLDYETYCSGLDINTICKPHNETEMNKACTLDFDTDEDVYNIGTSLKAVWAQTTAMWNTGAALEDMFSPRPPNVTAGDNPVAPKHRVPFYAGGLANTMNAGFAVNVAVTADLLGVGGNFSAASINLASYAPDEDYVFVEDPLGSTTDGPVFFRDHFDSSLTAYPQLAPANGGQTPSLWGPNSYNASELGLSARWVASNFPFYKPLKDGTLDFFGVCDTTEVSSNEYLSSSVFAQQFSFEDWFAFQQATIAAGGFYLPTTRATPRLCEAHRAGLCNATNAHPLVTGSNETRYEYPVDVPVRWSPYPAVPIPDPWPPATDMPTAKPTPAPTAKPTAKPTPEPTDAPVATARKPKGKDPKYDAKGNRVISAARARTSRDKRDKHDAGR</sequence>
<proteinExistence type="predicted"/>
<name>A0ABR1FHS2_AURAN</name>
<feature type="chain" id="PRO_5045673808" evidence="2">
    <location>
        <begin position="19"/>
        <end position="955"/>
    </location>
</feature>
<evidence type="ECO:0000313" key="4">
    <source>
        <dbReference type="Proteomes" id="UP001363151"/>
    </source>
</evidence>
<feature type="region of interest" description="Disordered" evidence="1">
    <location>
        <begin position="882"/>
        <end position="955"/>
    </location>
</feature>
<gene>
    <name evidence="3" type="ORF">SO694_00077146</name>
</gene>
<dbReference type="Proteomes" id="UP001363151">
    <property type="component" value="Unassembled WGS sequence"/>
</dbReference>
<feature type="compositionally biased region" description="Basic and acidic residues" evidence="1">
    <location>
        <begin position="943"/>
        <end position="955"/>
    </location>
</feature>
<organism evidence="3 4">
    <name type="scientific">Aureococcus anophagefferens</name>
    <name type="common">Harmful bloom alga</name>
    <dbReference type="NCBI Taxonomy" id="44056"/>
    <lineage>
        <taxon>Eukaryota</taxon>
        <taxon>Sar</taxon>
        <taxon>Stramenopiles</taxon>
        <taxon>Ochrophyta</taxon>
        <taxon>Pelagophyceae</taxon>
        <taxon>Pelagomonadales</taxon>
        <taxon>Pelagomonadaceae</taxon>
        <taxon>Aureococcus</taxon>
    </lineage>
</organism>